<dbReference type="PANTHER" id="PTHR42146:SF1">
    <property type="entry name" value="OLIGORIBONUCLEASE NRNB"/>
    <property type="match status" value="1"/>
</dbReference>
<dbReference type="GO" id="GO:0003676">
    <property type="term" value="F:nucleic acid binding"/>
    <property type="evidence" value="ECO:0007669"/>
    <property type="project" value="InterPro"/>
</dbReference>
<reference evidence="2" key="1">
    <citation type="journal article" date="2020" name="mSystems">
        <title>Genome- and Community-Level Interaction Insights into Carbon Utilization and Element Cycling Functions of Hydrothermarchaeota in Hydrothermal Sediment.</title>
        <authorList>
            <person name="Zhou Z."/>
            <person name="Liu Y."/>
            <person name="Xu W."/>
            <person name="Pan J."/>
            <person name="Luo Z.H."/>
            <person name="Li M."/>
        </authorList>
    </citation>
    <scope>NUCLEOTIDE SEQUENCE [LARGE SCALE GENOMIC DNA]</scope>
    <source>
        <strain evidence="2">SpSt-648</strain>
    </source>
</reference>
<protein>
    <submittedName>
        <fullName evidence="2">Phosphoesterase</fullName>
    </submittedName>
</protein>
<accession>A0A7C4JM44</accession>
<proteinExistence type="predicted"/>
<dbReference type="PANTHER" id="PTHR42146">
    <property type="entry name" value="3',5'-CYCLIC-NUCLEOTIDE PHOSPHODIESTERASE"/>
    <property type="match status" value="1"/>
</dbReference>
<dbReference type="InterPro" id="IPR052968">
    <property type="entry name" value="Nucleotide_metab_enz"/>
</dbReference>
<dbReference type="AlphaFoldDB" id="A0A7C4JM44"/>
<name>A0A7C4JM44_STAMA</name>
<comment type="caution">
    <text evidence="2">The sequence shown here is derived from an EMBL/GenBank/DDBJ whole genome shotgun (WGS) entry which is preliminary data.</text>
</comment>
<evidence type="ECO:0000259" key="1">
    <source>
        <dbReference type="Pfam" id="PF02272"/>
    </source>
</evidence>
<organism evidence="2">
    <name type="scientific">Staphylothermus marinus</name>
    <dbReference type="NCBI Taxonomy" id="2280"/>
    <lineage>
        <taxon>Archaea</taxon>
        <taxon>Thermoproteota</taxon>
        <taxon>Thermoprotei</taxon>
        <taxon>Desulfurococcales</taxon>
        <taxon>Desulfurococcaceae</taxon>
        <taxon>Staphylothermus</taxon>
    </lineage>
</organism>
<dbReference type="Pfam" id="PF02272">
    <property type="entry name" value="DHHA1"/>
    <property type="match status" value="1"/>
</dbReference>
<gene>
    <name evidence="2" type="ORF">ENU20_04920</name>
</gene>
<feature type="domain" description="DHHA1" evidence="1">
    <location>
        <begin position="228"/>
        <end position="280"/>
    </location>
</feature>
<dbReference type="InterPro" id="IPR003156">
    <property type="entry name" value="DHHA1_dom"/>
</dbReference>
<dbReference type="EMBL" id="DTBP01000043">
    <property type="protein sequence ID" value="HGQ74398.1"/>
    <property type="molecule type" value="Genomic_DNA"/>
</dbReference>
<sequence length="309" mass="35149">MKQAIITHTDIDGVAGGALYVYLTKLKNYDVYFTEPYLLHGTLFNVLNRGYDDVVIIDLGLNENTVESIVNAIRSFKTRILWFDHHVWNREWIDMVSGLAKLYVDTSTCGAGVVAKYADRVGDVDENFINELTDAVCNADLFRFNHKLSPWFMRLVRRSDNNDWRMYVFKTLANGVLWHDSFTEKVIERFRNEIESYKELDSELVVRSKGNVKVAAICKNDVENSFSAAYILGRYGVDIVAIVSNDGKVSLRSVGFNVRDLAVKLGGGGHPRAAGFKIRVPWKIRIKKIIDREAVSKYVLDVIIENLNV</sequence>
<dbReference type="Gene3D" id="3.10.310.30">
    <property type="match status" value="1"/>
</dbReference>
<dbReference type="SUPFAM" id="SSF64182">
    <property type="entry name" value="DHH phosphoesterases"/>
    <property type="match status" value="1"/>
</dbReference>
<dbReference type="InterPro" id="IPR038763">
    <property type="entry name" value="DHH_sf"/>
</dbReference>
<evidence type="ECO:0000313" key="2">
    <source>
        <dbReference type="EMBL" id="HGQ74398.1"/>
    </source>
</evidence>